<gene>
    <name evidence="2" type="ORF">MERR_LOCUS11232</name>
</gene>
<dbReference type="AlphaFoldDB" id="A0A6D2IG68"/>
<reference evidence="2" key="1">
    <citation type="submission" date="2020-01" db="EMBL/GenBank/DDBJ databases">
        <authorList>
            <person name="Mishra B."/>
        </authorList>
    </citation>
    <scope>NUCLEOTIDE SEQUENCE [LARGE SCALE GENOMIC DNA]</scope>
</reference>
<protein>
    <recommendedName>
        <fullName evidence="1">Retrotransposon gag domain-containing protein</fullName>
    </recommendedName>
</protein>
<sequence>MIWARCVRNNPFSALADEYKEDDDHRRFRRRNQFDGKTGSIGGVSCDDLLDWIISVEEFLDFKKVLDDRRVPLVAIRFRGHAVSWWSKLKSTRTHTGKEPIQSWERLKKHLRKTIFPQNFDRSPRLSLHWRVTTTVPKHDGSIRSDHCFRGTSLDVHLQSAVPFFVEQLRLTYTPHGSAGSSSNGRVEGEYHGPIFDNENDADETQDDILRTAGDEADIPSLVLMMCRPDTTPINRDNQWLRINIFRSSCLINDKICSIVTDSGSSRNVVVADAIHKLEIPAEAHPVPYSLSWV</sequence>
<evidence type="ECO:0000313" key="3">
    <source>
        <dbReference type="Proteomes" id="UP000467841"/>
    </source>
</evidence>
<proteinExistence type="predicted"/>
<dbReference type="InterPro" id="IPR005162">
    <property type="entry name" value="Retrotrans_gag_dom"/>
</dbReference>
<feature type="domain" description="Retrotransposon gag" evidence="1">
    <location>
        <begin position="73"/>
        <end position="119"/>
    </location>
</feature>
<dbReference type="Proteomes" id="UP000467841">
    <property type="component" value="Unassembled WGS sequence"/>
</dbReference>
<evidence type="ECO:0000259" key="1">
    <source>
        <dbReference type="Pfam" id="PF03732"/>
    </source>
</evidence>
<dbReference type="OrthoDB" id="1934635at2759"/>
<dbReference type="PANTHER" id="PTHR35046">
    <property type="entry name" value="ZINC KNUCKLE (CCHC-TYPE) FAMILY PROTEIN"/>
    <property type="match status" value="1"/>
</dbReference>
<dbReference type="PANTHER" id="PTHR35046:SF19">
    <property type="entry name" value="OS08G0315200 PROTEIN"/>
    <property type="match status" value="1"/>
</dbReference>
<name>A0A6D2IG68_9BRAS</name>
<comment type="caution">
    <text evidence="2">The sequence shown here is derived from an EMBL/GenBank/DDBJ whole genome shotgun (WGS) entry which is preliminary data.</text>
</comment>
<accession>A0A6D2IG68</accession>
<evidence type="ECO:0000313" key="2">
    <source>
        <dbReference type="EMBL" id="CAA7023997.1"/>
    </source>
</evidence>
<organism evidence="2 3">
    <name type="scientific">Microthlaspi erraticum</name>
    <dbReference type="NCBI Taxonomy" id="1685480"/>
    <lineage>
        <taxon>Eukaryota</taxon>
        <taxon>Viridiplantae</taxon>
        <taxon>Streptophyta</taxon>
        <taxon>Embryophyta</taxon>
        <taxon>Tracheophyta</taxon>
        <taxon>Spermatophyta</taxon>
        <taxon>Magnoliopsida</taxon>
        <taxon>eudicotyledons</taxon>
        <taxon>Gunneridae</taxon>
        <taxon>Pentapetalae</taxon>
        <taxon>rosids</taxon>
        <taxon>malvids</taxon>
        <taxon>Brassicales</taxon>
        <taxon>Brassicaceae</taxon>
        <taxon>Coluteocarpeae</taxon>
        <taxon>Microthlaspi</taxon>
    </lineage>
</organism>
<dbReference type="Pfam" id="PF03732">
    <property type="entry name" value="Retrotrans_gag"/>
    <property type="match status" value="1"/>
</dbReference>
<keyword evidence="3" id="KW-1185">Reference proteome</keyword>
<dbReference type="EMBL" id="CACVBM020000854">
    <property type="protein sequence ID" value="CAA7023997.1"/>
    <property type="molecule type" value="Genomic_DNA"/>
</dbReference>